<keyword evidence="10" id="KW-1185">Reference proteome</keyword>
<dbReference type="OrthoDB" id="9782305at2"/>
<keyword evidence="6 8" id="KW-1133">Transmembrane helix</keyword>
<dbReference type="Gene3D" id="1.10.3470.10">
    <property type="entry name" value="ABC transporter involved in vitamin B12 uptake, BtuC"/>
    <property type="match status" value="1"/>
</dbReference>
<feature type="transmembrane region" description="Helical" evidence="8">
    <location>
        <begin position="190"/>
        <end position="213"/>
    </location>
</feature>
<dbReference type="InterPro" id="IPR000522">
    <property type="entry name" value="ABC_transptr_permease_BtuC"/>
</dbReference>
<evidence type="ECO:0000256" key="2">
    <source>
        <dbReference type="ARBA" id="ARBA00007935"/>
    </source>
</evidence>
<proteinExistence type="inferred from homology"/>
<evidence type="ECO:0000256" key="3">
    <source>
        <dbReference type="ARBA" id="ARBA00022448"/>
    </source>
</evidence>
<dbReference type="eggNOG" id="COG0609">
    <property type="taxonomic scope" value="Bacteria"/>
</dbReference>
<accession>C8PH16</accession>
<dbReference type="GO" id="GO:0005886">
    <property type="term" value="C:plasma membrane"/>
    <property type="evidence" value="ECO:0007669"/>
    <property type="project" value="UniProtKB-SubCell"/>
</dbReference>
<keyword evidence="4" id="KW-1003">Cell membrane</keyword>
<dbReference type="GO" id="GO:0022857">
    <property type="term" value="F:transmembrane transporter activity"/>
    <property type="evidence" value="ECO:0007669"/>
    <property type="project" value="InterPro"/>
</dbReference>
<feature type="transmembrane region" description="Helical" evidence="8">
    <location>
        <begin position="267"/>
        <end position="291"/>
    </location>
</feature>
<dbReference type="PANTHER" id="PTHR30472">
    <property type="entry name" value="FERRIC ENTEROBACTIN TRANSPORT SYSTEM PERMEASE PROTEIN"/>
    <property type="match status" value="1"/>
</dbReference>
<keyword evidence="5 8" id="KW-0812">Transmembrane</keyword>
<dbReference type="RefSeq" id="WP_005870856.1">
    <property type="nucleotide sequence ID" value="NZ_ACYG01000022.1"/>
</dbReference>
<keyword evidence="3" id="KW-0813">Transport</keyword>
<evidence type="ECO:0000256" key="6">
    <source>
        <dbReference type="ARBA" id="ARBA00022989"/>
    </source>
</evidence>
<feature type="transmembrane region" description="Helical" evidence="8">
    <location>
        <begin position="140"/>
        <end position="162"/>
    </location>
</feature>
<comment type="caution">
    <text evidence="9">The sequence shown here is derived from an EMBL/GenBank/DDBJ whole genome shotgun (WGS) entry which is preliminary data.</text>
</comment>
<evidence type="ECO:0000313" key="9">
    <source>
        <dbReference type="EMBL" id="EEV17837.1"/>
    </source>
</evidence>
<dbReference type="PANTHER" id="PTHR30472:SF70">
    <property type="entry name" value="MOLYBDATE IMPORT SYSTEM PERMEASE PROTEIN MOLB"/>
    <property type="match status" value="1"/>
</dbReference>
<evidence type="ECO:0000256" key="8">
    <source>
        <dbReference type="SAM" id="Phobius"/>
    </source>
</evidence>
<evidence type="ECO:0000256" key="7">
    <source>
        <dbReference type="ARBA" id="ARBA00023136"/>
    </source>
</evidence>
<dbReference type="SUPFAM" id="SSF81345">
    <property type="entry name" value="ABC transporter involved in vitamin B12 uptake, BtuC"/>
    <property type="match status" value="1"/>
</dbReference>
<dbReference type="STRING" id="824.CGRAC_2000"/>
<dbReference type="GO" id="GO:0033214">
    <property type="term" value="P:siderophore-iron import into cell"/>
    <property type="evidence" value="ECO:0007669"/>
    <property type="project" value="TreeGrafter"/>
</dbReference>
<feature type="transmembrane region" description="Helical" evidence="8">
    <location>
        <begin position="234"/>
        <end position="261"/>
    </location>
</feature>
<keyword evidence="7 8" id="KW-0472">Membrane</keyword>
<dbReference type="CDD" id="cd06550">
    <property type="entry name" value="TM_ABC_iron-siderophores_like"/>
    <property type="match status" value="1"/>
</dbReference>
<name>C8PH16_9BACT</name>
<organism evidence="9 10">
    <name type="scientific">Campylobacter gracilis RM3268</name>
    <dbReference type="NCBI Taxonomy" id="553220"/>
    <lineage>
        <taxon>Bacteria</taxon>
        <taxon>Pseudomonadati</taxon>
        <taxon>Campylobacterota</taxon>
        <taxon>Epsilonproteobacteria</taxon>
        <taxon>Campylobacterales</taxon>
        <taxon>Campylobacteraceae</taxon>
        <taxon>Campylobacter</taxon>
    </lineage>
</organism>
<dbReference type="InterPro" id="IPR037294">
    <property type="entry name" value="ABC_BtuC-like"/>
</dbReference>
<dbReference type="Pfam" id="PF01032">
    <property type="entry name" value="FecCD"/>
    <property type="match status" value="1"/>
</dbReference>
<evidence type="ECO:0000256" key="5">
    <source>
        <dbReference type="ARBA" id="ARBA00022692"/>
    </source>
</evidence>
<reference evidence="9 10" key="1">
    <citation type="submission" date="2009-07" db="EMBL/GenBank/DDBJ databases">
        <authorList>
            <person name="Madupu R."/>
            <person name="Sebastian Y."/>
            <person name="Durkin A.S."/>
            <person name="Torralba M."/>
            <person name="Methe B."/>
            <person name="Sutton G.G."/>
            <person name="Strausberg R.L."/>
            <person name="Nelson K.E."/>
        </authorList>
    </citation>
    <scope>NUCLEOTIDE SEQUENCE [LARGE SCALE GENOMIC DNA]</scope>
    <source>
        <strain evidence="9 10">RM3268</strain>
    </source>
</reference>
<comment type="subcellular location">
    <subcellularLocation>
        <location evidence="1">Cell membrane</location>
        <topology evidence="1">Multi-pass membrane protein</topology>
    </subcellularLocation>
</comment>
<comment type="similarity">
    <text evidence="2">Belongs to the binding-protein-dependent transport system permease family. FecCD subfamily.</text>
</comment>
<feature type="transmembrane region" description="Helical" evidence="8">
    <location>
        <begin position="57"/>
        <end position="77"/>
    </location>
</feature>
<gene>
    <name evidence="9" type="ORF">CAMGR0001_2204</name>
</gene>
<dbReference type="Proteomes" id="UP000005709">
    <property type="component" value="Unassembled WGS sequence"/>
</dbReference>
<evidence type="ECO:0000313" key="10">
    <source>
        <dbReference type="Proteomes" id="UP000005709"/>
    </source>
</evidence>
<sequence>MKNFKFMLLLLILATIATIAISLCIGRFGLSIAEVLKALSGGEVAQNVHNVVMDVRLPRIIAAVLVGAALGISGTAYQGVFKNQLVSPDLLGVSAGACVGAAIAILLDLNILLIQLFAFVFGLAAVCITLLITRALRSSATIMLVLAGIIVSGLMGALIGFLKFMADPETKLADIVYWQLGSLAKVDPSVLAMIAPVMGVCIAILVLMSYRINVLSMGDATAAKLGVNVVLERGIIIVCATLLTASSVCISGIVAWVGLLMPHLTRMIVGVSNTKAIPASIFLSAIFVLIVDDVARSINQSEIPLGVLTGFIGTLFFIFILLKNKRKLNG</sequence>
<feature type="transmembrane region" description="Helical" evidence="8">
    <location>
        <begin position="303"/>
        <end position="322"/>
    </location>
</feature>
<dbReference type="FunFam" id="1.10.3470.10:FF:000001">
    <property type="entry name" value="Vitamin B12 ABC transporter permease BtuC"/>
    <property type="match status" value="1"/>
</dbReference>
<evidence type="ECO:0000256" key="1">
    <source>
        <dbReference type="ARBA" id="ARBA00004651"/>
    </source>
</evidence>
<dbReference type="AlphaFoldDB" id="C8PH16"/>
<dbReference type="EMBL" id="ACYG01000022">
    <property type="protein sequence ID" value="EEV17837.1"/>
    <property type="molecule type" value="Genomic_DNA"/>
</dbReference>
<evidence type="ECO:0000256" key="4">
    <source>
        <dbReference type="ARBA" id="ARBA00022475"/>
    </source>
</evidence>
<feature type="transmembrane region" description="Helical" evidence="8">
    <location>
        <begin position="89"/>
        <end position="107"/>
    </location>
</feature>
<protein>
    <submittedName>
        <fullName evidence="9">Iron chelate uptake ABC transporter, FeCT family, permease protein</fullName>
    </submittedName>
</protein>
<feature type="transmembrane region" description="Helical" evidence="8">
    <location>
        <begin position="113"/>
        <end position="133"/>
    </location>
</feature>